<comment type="caution">
    <text evidence="1">The sequence shown here is derived from an EMBL/GenBank/DDBJ whole genome shotgun (WGS) entry which is preliminary data.</text>
</comment>
<dbReference type="Gene3D" id="3.40.190.10">
    <property type="entry name" value="Periplasmic binding protein-like II"/>
    <property type="match status" value="2"/>
</dbReference>
<dbReference type="Proteomes" id="UP000260812">
    <property type="component" value="Unassembled WGS sequence"/>
</dbReference>
<dbReference type="AlphaFoldDB" id="A0A3E3HWW8"/>
<organism evidence="1 2">
    <name type="scientific">Eisenbergiella massiliensis</name>
    <dbReference type="NCBI Taxonomy" id="1720294"/>
    <lineage>
        <taxon>Bacteria</taxon>
        <taxon>Bacillati</taxon>
        <taxon>Bacillota</taxon>
        <taxon>Clostridia</taxon>
        <taxon>Lachnospirales</taxon>
        <taxon>Lachnospiraceae</taxon>
        <taxon>Eisenbergiella</taxon>
    </lineage>
</organism>
<evidence type="ECO:0000313" key="1">
    <source>
        <dbReference type="EMBL" id="RGE56328.1"/>
    </source>
</evidence>
<proteinExistence type="predicted"/>
<accession>A0A3E3HWW8</accession>
<name>A0A3E3HWW8_9FIRM</name>
<keyword evidence="2" id="KW-1185">Reference proteome</keyword>
<dbReference type="PANTHER" id="PTHR43649">
    <property type="entry name" value="ARABINOSE-BINDING PROTEIN-RELATED"/>
    <property type="match status" value="1"/>
</dbReference>
<dbReference type="PROSITE" id="PS51257">
    <property type="entry name" value="PROKAR_LIPOPROTEIN"/>
    <property type="match status" value="1"/>
</dbReference>
<dbReference type="SUPFAM" id="SSF53850">
    <property type="entry name" value="Periplasmic binding protein-like II"/>
    <property type="match status" value="1"/>
</dbReference>
<protein>
    <submittedName>
        <fullName evidence="1">Carbohydrate ABC transporter substrate-binding protein</fullName>
    </submittedName>
</protein>
<dbReference type="InterPro" id="IPR006059">
    <property type="entry name" value="SBP"/>
</dbReference>
<sequence length="428" mass="46736">MGKSVLCAVLVTALLGAGCGKEQSAPEVYLDESIPETPVKLFTQNETVSVAIEECCRKVLNRDGNTNITLYSDSAGYYAEEGLSYRELLLKRLSSGTADDLYLIPAEDVLEFDDKGYIYDMSDLKCVSNLSDDALIQSTYDGKVFSIPLTYTCFGFVWNVDMLKEYGLEVPENLEEFLNVCETLKENGILPYGANKDFALTVPVMCAGLYDVYQEADSEKKLEALSNGETAISEYMEKGFSFLRLLIDRGYMDPEGALGMAPLGDEEKAFFAEGNCAFICALYRGVTFEGYPFEIKMTPLPVLENGSICVVGADQRLAVNPGSEHLDAAIAIVEALGQTETLDSFAASLGKISSSQNATAPDIPQSDSIIACVAGGGQIPNQDFRLHFNVWDTVRDLSQQVCRGMSAEEAAAEYDSRQQQEIAVYGKQ</sequence>
<gene>
    <name evidence="1" type="ORF">DXC51_24830</name>
</gene>
<evidence type="ECO:0000313" key="2">
    <source>
        <dbReference type="Proteomes" id="UP000260812"/>
    </source>
</evidence>
<dbReference type="Pfam" id="PF13416">
    <property type="entry name" value="SBP_bac_8"/>
    <property type="match status" value="1"/>
</dbReference>
<dbReference type="InterPro" id="IPR050490">
    <property type="entry name" value="Bact_solute-bd_prot1"/>
</dbReference>
<reference evidence="1" key="1">
    <citation type="submission" date="2018-08" db="EMBL/GenBank/DDBJ databases">
        <title>A genome reference for cultivated species of the human gut microbiota.</title>
        <authorList>
            <person name="Zou Y."/>
            <person name="Xue W."/>
            <person name="Luo G."/>
        </authorList>
    </citation>
    <scope>NUCLEOTIDE SEQUENCE [LARGE SCALE GENOMIC DNA]</scope>
    <source>
        <strain evidence="1">TF05-5AC</strain>
    </source>
</reference>
<dbReference type="EMBL" id="QVLV01000027">
    <property type="protein sequence ID" value="RGE56328.1"/>
    <property type="molecule type" value="Genomic_DNA"/>
</dbReference>